<sequence>KAEQERDELKLKLDKFQTSFKNLSQLLANQTNDKIRLGYDNHVFPSFMFDRDGMFSSESDVSMPASLVYDRYHSGEGYHAVPLPYTGTFMPPKLDLVFHDTPTVNETVHTAFNVELSLTKPDKDLSNWPLAPIIEDWVSDSEDDYKAELPQNVPSFAQPTKQVKTPRPSVKPVEHPILANHFRKDFPKPKGHSNSKNKKACFVCRSLT</sequence>
<evidence type="ECO:0000313" key="1">
    <source>
        <dbReference type="EMBL" id="GFD14069.1"/>
    </source>
</evidence>
<organism evidence="1">
    <name type="scientific">Tanacetum cinerariifolium</name>
    <name type="common">Dalmatian daisy</name>
    <name type="synonym">Chrysanthemum cinerariifolium</name>
    <dbReference type="NCBI Taxonomy" id="118510"/>
    <lineage>
        <taxon>Eukaryota</taxon>
        <taxon>Viridiplantae</taxon>
        <taxon>Streptophyta</taxon>
        <taxon>Embryophyta</taxon>
        <taxon>Tracheophyta</taxon>
        <taxon>Spermatophyta</taxon>
        <taxon>Magnoliopsida</taxon>
        <taxon>eudicotyledons</taxon>
        <taxon>Gunneridae</taxon>
        <taxon>Pentapetalae</taxon>
        <taxon>asterids</taxon>
        <taxon>campanulids</taxon>
        <taxon>Asterales</taxon>
        <taxon>Asteraceae</taxon>
        <taxon>Asteroideae</taxon>
        <taxon>Anthemideae</taxon>
        <taxon>Anthemidinae</taxon>
        <taxon>Tanacetum</taxon>
    </lineage>
</organism>
<feature type="non-terminal residue" evidence="1">
    <location>
        <position position="208"/>
    </location>
</feature>
<accession>A0A699TYI6</accession>
<protein>
    <submittedName>
        <fullName evidence="1">Uncharacterized protein</fullName>
    </submittedName>
</protein>
<comment type="caution">
    <text evidence="1">The sequence shown here is derived from an EMBL/GenBank/DDBJ whole genome shotgun (WGS) entry which is preliminary data.</text>
</comment>
<feature type="non-terminal residue" evidence="1">
    <location>
        <position position="1"/>
    </location>
</feature>
<reference evidence="1" key="1">
    <citation type="journal article" date="2019" name="Sci. Rep.">
        <title>Draft genome of Tanacetum cinerariifolium, the natural source of mosquito coil.</title>
        <authorList>
            <person name="Yamashiro T."/>
            <person name="Shiraishi A."/>
            <person name="Satake H."/>
            <person name="Nakayama K."/>
        </authorList>
    </citation>
    <scope>NUCLEOTIDE SEQUENCE</scope>
</reference>
<dbReference type="EMBL" id="BKCJ011276854">
    <property type="protein sequence ID" value="GFD14069.1"/>
    <property type="molecule type" value="Genomic_DNA"/>
</dbReference>
<name>A0A699TYI6_TANCI</name>
<proteinExistence type="predicted"/>
<dbReference type="AlphaFoldDB" id="A0A699TYI6"/>
<gene>
    <name evidence="1" type="ORF">Tci_886038</name>
</gene>